<evidence type="ECO:0000259" key="4">
    <source>
        <dbReference type="SMART" id="SM00939"/>
    </source>
</evidence>
<dbReference type="InterPro" id="IPR000383">
    <property type="entry name" value="Xaa-Pro-like_dom"/>
</dbReference>
<name>A0ABV3F8I9_9NOCA</name>
<evidence type="ECO:0000256" key="1">
    <source>
        <dbReference type="ARBA" id="ARBA00022801"/>
    </source>
</evidence>
<dbReference type="PANTHER" id="PTHR43056">
    <property type="entry name" value="PEPTIDASE S9 PROLYL OLIGOPEPTIDASE"/>
    <property type="match status" value="1"/>
</dbReference>
<dbReference type="EMBL" id="JBFAIH010000007">
    <property type="protein sequence ID" value="MEV0364017.1"/>
    <property type="molecule type" value="Genomic_DNA"/>
</dbReference>
<dbReference type="InterPro" id="IPR050585">
    <property type="entry name" value="Xaa-Pro_dipeptidyl-ppase/CocE"/>
</dbReference>
<feature type="compositionally biased region" description="Low complexity" evidence="2">
    <location>
        <begin position="747"/>
        <end position="760"/>
    </location>
</feature>
<dbReference type="Proteomes" id="UP001551658">
    <property type="component" value="Unassembled WGS sequence"/>
</dbReference>
<dbReference type="PANTHER" id="PTHR43056:SF10">
    <property type="entry name" value="COCE_NOND FAMILY, PUTATIVE (AFU_ORTHOLOGUE AFUA_7G00600)-RELATED"/>
    <property type="match status" value="1"/>
</dbReference>
<dbReference type="InterPro" id="IPR029058">
    <property type="entry name" value="AB_hydrolase_fold"/>
</dbReference>
<dbReference type="Gene3D" id="2.60.120.260">
    <property type="entry name" value="Galactose-binding domain-like"/>
    <property type="match status" value="1"/>
</dbReference>
<keyword evidence="3" id="KW-1133">Transmembrane helix</keyword>
<keyword evidence="3" id="KW-0472">Membrane</keyword>
<comment type="caution">
    <text evidence="5">The sequence shown here is derived from an EMBL/GenBank/DDBJ whole genome shotgun (WGS) entry which is preliminary data.</text>
</comment>
<feature type="compositionally biased region" description="Pro residues" evidence="2">
    <location>
        <begin position="787"/>
        <end position="796"/>
    </location>
</feature>
<feature type="compositionally biased region" description="Low complexity" evidence="2">
    <location>
        <begin position="776"/>
        <end position="786"/>
    </location>
</feature>
<reference evidence="5 6" key="1">
    <citation type="submission" date="2024-06" db="EMBL/GenBank/DDBJ databases">
        <title>The Natural Products Discovery Center: Release of the First 8490 Sequenced Strains for Exploring Actinobacteria Biosynthetic Diversity.</title>
        <authorList>
            <person name="Kalkreuter E."/>
            <person name="Kautsar S.A."/>
            <person name="Yang D."/>
            <person name="Bader C.D."/>
            <person name="Teijaro C.N."/>
            <person name="Fluegel L."/>
            <person name="Davis C.M."/>
            <person name="Simpson J.R."/>
            <person name="Lauterbach L."/>
            <person name="Steele A.D."/>
            <person name="Gui C."/>
            <person name="Meng S."/>
            <person name="Li G."/>
            <person name="Viehrig K."/>
            <person name="Ye F."/>
            <person name="Su P."/>
            <person name="Kiefer A.F."/>
            <person name="Nichols A."/>
            <person name="Cepeda A.J."/>
            <person name="Yan W."/>
            <person name="Fan B."/>
            <person name="Jiang Y."/>
            <person name="Adhikari A."/>
            <person name="Zheng C.-J."/>
            <person name="Schuster L."/>
            <person name="Cowan T.M."/>
            <person name="Smanski M.J."/>
            <person name="Chevrette M.G."/>
            <person name="De Carvalho L.P.S."/>
            <person name="Shen B."/>
        </authorList>
    </citation>
    <scope>NUCLEOTIDE SEQUENCE [LARGE SCALE GENOMIC DNA]</scope>
    <source>
        <strain evidence="5 6">NPDC050671</strain>
    </source>
</reference>
<evidence type="ECO:0000313" key="5">
    <source>
        <dbReference type="EMBL" id="MEV0364017.1"/>
    </source>
</evidence>
<feature type="compositionally biased region" description="Pro residues" evidence="2">
    <location>
        <begin position="722"/>
        <end position="746"/>
    </location>
</feature>
<keyword evidence="1 5" id="KW-0378">Hydrolase</keyword>
<dbReference type="SUPFAM" id="SSF49785">
    <property type="entry name" value="Galactose-binding domain-like"/>
    <property type="match status" value="1"/>
</dbReference>
<dbReference type="Pfam" id="PF08530">
    <property type="entry name" value="PepX_C"/>
    <property type="match status" value="1"/>
</dbReference>
<dbReference type="GO" id="GO:0016787">
    <property type="term" value="F:hydrolase activity"/>
    <property type="evidence" value="ECO:0007669"/>
    <property type="project" value="UniProtKB-KW"/>
</dbReference>
<dbReference type="SUPFAM" id="SSF53474">
    <property type="entry name" value="alpha/beta-Hydrolases"/>
    <property type="match status" value="1"/>
</dbReference>
<keyword evidence="3" id="KW-0812">Transmembrane</keyword>
<feature type="compositionally biased region" description="Low complexity" evidence="2">
    <location>
        <begin position="797"/>
        <end position="825"/>
    </location>
</feature>
<feature type="compositionally biased region" description="Polar residues" evidence="2">
    <location>
        <begin position="763"/>
        <end position="775"/>
    </location>
</feature>
<feature type="domain" description="Xaa-Pro dipeptidyl-peptidase C-terminal" evidence="4">
    <location>
        <begin position="426"/>
        <end position="693"/>
    </location>
</feature>
<dbReference type="NCBIfam" id="TIGR00976">
    <property type="entry name" value="CocE_NonD"/>
    <property type="match status" value="1"/>
</dbReference>
<dbReference type="SMART" id="SM00939">
    <property type="entry name" value="PepX_C"/>
    <property type="match status" value="1"/>
</dbReference>
<dbReference type="Gene3D" id="1.10.3020.10">
    <property type="entry name" value="alpha-amino acid ester hydrolase ( Helical cap domain)"/>
    <property type="match status" value="1"/>
</dbReference>
<dbReference type="RefSeq" id="WP_357978855.1">
    <property type="nucleotide sequence ID" value="NZ_JBFAIH010000007.1"/>
</dbReference>
<sequence length="852" mass="90276">MRGNRNHEVEGLFMRLYRVHGLAAAAAATVVVVVTVILVVAAQSTRHPVHRDTSPAVSPAELAQRWTDLHDGPQPYPETQIDKDVLITMSDGVVLKADVYRPAAAGGAVETRPLPTIVTMTPYSKMMSSMIDSAMGDPEVRRWTMDLVRRINLTGTPISGFEDLLHALDGGTVATVLGLDSRLVRAGYTVVSVDVRGTGQSHGLWDTLGEREQLDTREVIEWSARQPWSNGRVAMSGGSYAGINQLRAAENAPKPLQAIFPVEPGSDLMRDVVAPGGGVGVTFLPLWLNQVNQAKLMPDVKAMLNGTFDWQWLSDRMADPATNYDLLAQALLTPSLRNMPPALADALDENSAFRQGIMGHPEQITVPTFVYGGWHDIFANSATTLYNDIPLPPGRKQLIVGDTYHANPGAGTGRPGAPPRLDVLQRAWFDHWLKDIDNGITDYGPVIVWEQGGDWVVLDQFPQPGMTHRRVYLSGAASGTTGDSLHDGSLTERPGAPERLTVAPGLTNFCSRDMAQGSAGIGAALDMCAKDSRIAERNALTFTSEPIAERTILSGPINVHLNTVHDTADGYWNVTVNDVAPDGTSTVLSTGQLTASLRAIDESRSTRSANGDLTAPHNPLTLDSVQKVVPGEPVTLDIAVIPIQAVLAPGHRLRLDVFAGNSPKALAFRPMLNNSELAPQHLELDPAAPSFVNLPTDRPLFGTPAEPAQAAPRSVPAAPTSQPVPAPQPAQAPTPPVAPATPPTEPTAPRAPQRAQSAPQPGEPTTQPARPTSRQAEAPAPRAVPTAPAPAAPPAPVTSSSEVPAPDPTARPADVAPRAAPAAVPHTTQPVLPNPDTGPLGPPIPAPAPARP</sequence>
<dbReference type="InterPro" id="IPR005674">
    <property type="entry name" value="CocE/Ser_esterase"/>
</dbReference>
<gene>
    <name evidence="5" type="ORF">AB0H72_15065</name>
</gene>
<dbReference type="InterPro" id="IPR013736">
    <property type="entry name" value="Xaa-Pro_dipept_C"/>
</dbReference>
<organism evidence="5 6">
    <name type="scientific">Nocardia fusca</name>
    <dbReference type="NCBI Taxonomy" id="941183"/>
    <lineage>
        <taxon>Bacteria</taxon>
        <taxon>Bacillati</taxon>
        <taxon>Actinomycetota</taxon>
        <taxon>Actinomycetes</taxon>
        <taxon>Mycobacteriales</taxon>
        <taxon>Nocardiaceae</taxon>
        <taxon>Nocardia</taxon>
    </lineage>
</organism>
<evidence type="ECO:0000256" key="3">
    <source>
        <dbReference type="SAM" id="Phobius"/>
    </source>
</evidence>
<dbReference type="Pfam" id="PF02129">
    <property type="entry name" value="Peptidase_S15"/>
    <property type="match status" value="1"/>
</dbReference>
<protein>
    <submittedName>
        <fullName evidence="5">CocE/NonD family hydrolase</fullName>
    </submittedName>
</protein>
<keyword evidence="6" id="KW-1185">Reference proteome</keyword>
<dbReference type="InterPro" id="IPR008979">
    <property type="entry name" value="Galactose-bd-like_sf"/>
</dbReference>
<evidence type="ECO:0000313" key="6">
    <source>
        <dbReference type="Proteomes" id="UP001551658"/>
    </source>
</evidence>
<evidence type="ECO:0000256" key="2">
    <source>
        <dbReference type="SAM" id="MobiDB-lite"/>
    </source>
</evidence>
<proteinExistence type="predicted"/>
<accession>A0ABV3F8I9</accession>
<feature type="compositionally biased region" description="Pro residues" evidence="2">
    <location>
        <begin position="840"/>
        <end position="852"/>
    </location>
</feature>
<feature type="region of interest" description="Disordered" evidence="2">
    <location>
        <begin position="688"/>
        <end position="852"/>
    </location>
</feature>
<feature type="transmembrane region" description="Helical" evidence="3">
    <location>
        <begin position="21"/>
        <end position="42"/>
    </location>
</feature>
<dbReference type="Gene3D" id="3.40.50.1820">
    <property type="entry name" value="alpha/beta hydrolase"/>
    <property type="match status" value="2"/>
</dbReference>